<organism evidence="1 2">
    <name type="scientific">Letharia columbiana</name>
    <dbReference type="NCBI Taxonomy" id="112416"/>
    <lineage>
        <taxon>Eukaryota</taxon>
        <taxon>Fungi</taxon>
        <taxon>Dikarya</taxon>
        <taxon>Ascomycota</taxon>
        <taxon>Pezizomycotina</taxon>
        <taxon>Lecanoromycetes</taxon>
        <taxon>OSLEUM clade</taxon>
        <taxon>Lecanoromycetidae</taxon>
        <taxon>Lecanorales</taxon>
        <taxon>Lecanorineae</taxon>
        <taxon>Parmeliaceae</taxon>
        <taxon>Letharia</taxon>
    </lineage>
</organism>
<dbReference type="Proteomes" id="UP000578531">
    <property type="component" value="Unassembled WGS sequence"/>
</dbReference>
<name>A0A8H6L1R6_9LECA</name>
<reference evidence="1 2" key="1">
    <citation type="journal article" date="2020" name="Genomics">
        <title>Complete, high-quality genomes from long-read metagenomic sequencing of two wolf lichen thalli reveals enigmatic genome architecture.</title>
        <authorList>
            <person name="McKenzie S.K."/>
            <person name="Walston R.F."/>
            <person name="Allen J.L."/>
        </authorList>
    </citation>
    <scope>NUCLEOTIDE SEQUENCE [LARGE SCALE GENOMIC DNA]</scope>
    <source>
        <strain evidence="1">WasteWater2</strain>
    </source>
</reference>
<proteinExistence type="predicted"/>
<keyword evidence="2" id="KW-1185">Reference proteome</keyword>
<dbReference type="EMBL" id="JACCJC010000049">
    <property type="protein sequence ID" value="KAF6232307.1"/>
    <property type="molecule type" value="Genomic_DNA"/>
</dbReference>
<comment type="caution">
    <text evidence="1">The sequence shown here is derived from an EMBL/GenBank/DDBJ whole genome shotgun (WGS) entry which is preliminary data.</text>
</comment>
<gene>
    <name evidence="1" type="ORF">HO173_009412</name>
</gene>
<protein>
    <submittedName>
        <fullName evidence="1">Uncharacterized protein</fullName>
    </submittedName>
</protein>
<sequence>MAQVCSLSDTRSLKKTRLVNTIFAQVAAQYLYFDKSTEVAFHPTLRFHVRTLYFDRDILDENFAEYETWEATIDTRELATTGDTRAKNPEEARWQCSQADLDRSHTNFCRLLASQRALFDGRMDLIVLSAALPMLQNLRTIESIEKAFRNGAVATPYDSIAGHEKDWVPILSDLQTETLLPTPFIDLSLSTQPETARPLAPLISGLGLARRQLRTKELRRIPWSFWKQEGPSGFEHGVRSHIHAAFRYLESLDVQFVVGFYDLEVSLQGLMPPSANNFIGAAPGLRLLDLTFLCYEEDDDGAGFGDANWGTLPRTGQVFATVNLPNLAIFRLWSCILTEEILIDFIRRHSTTLKEISMSSVRLDNRSVESTSWEETLKQIAPTLFSDWVKLRWLWSDDVEDVIGAGDPNDEAFSSRHAAYCQSLADFLCNREAGRNVLGSSTSRDRLGESLKIPSGGGWGSWISEQYIDEIP</sequence>
<evidence type="ECO:0000313" key="1">
    <source>
        <dbReference type="EMBL" id="KAF6232307.1"/>
    </source>
</evidence>
<dbReference type="AlphaFoldDB" id="A0A8H6L1R6"/>
<dbReference type="RefSeq" id="XP_037161736.1">
    <property type="nucleotide sequence ID" value="XM_037311302.1"/>
</dbReference>
<dbReference type="GeneID" id="59291063"/>
<accession>A0A8H6L1R6</accession>
<evidence type="ECO:0000313" key="2">
    <source>
        <dbReference type="Proteomes" id="UP000578531"/>
    </source>
</evidence>
<dbReference type="OrthoDB" id="5422579at2759"/>